<keyword evidence="2" id="KW-1185">Reference proteome</keyword>
<organism evidence="1 2">
    <name type="scientific">Pseudomonas phage Stalingrad</name>
    <dbReference type="NCBI Taxonomy" id="2762287"/>
    <lineage>
        <taxon>Viruses</taxon>
        <taxon>Duplodnaviria</taxon>
        <taxon>Heunggongvirae</taxon>
        <taxon>Uroviricota</taxon>
        <taxon>Caudoviricetes</taxon>
        <taxon>Autographivirales</taxon>
        <taxon>Autotranscriptaviridae</taxon>
        <taxon>Studiervirinae</taxon>
        <taxon>Troedvirus</taxon>
        <taxon>Troedvirus stalingrad</taxon>
    </lineage>
</organism>
<evidence type="ECO:0000313" key="2">
    <source>
        <dbReference type="Proteomes" id="UP000515980"/>
    </source>
</evidence>
<accession>A0A7G8LJ76</accession>
<protein>
    <submittedName>
        <fullName evidence="1">Uncharacterized protein</fullName>
    </submittedName>
</protein>
<dbReference type="Proteomes" id="UP000515980">
    <property type="component" value="Segment"/>
</dbReference>
<reference evidence="1 2" key="1">
    <citation type="submission" date="2020-07" db="EMBL/GenBank/DDBJ databases">
        <authorList>
            <person name="Rupe E.O."/>
            <person name="Bordelon E."/>
            <person name="Abraham A."/>
            <person name="Temple L."/>
            <person name="McNeal J."/>
        </authorList>
    </citation>
    <scope>NUCLEOTIDE SEQUENCE [LARGE SCALE GENOMIC DNA]</scope>
</reference>
<proteinExistence type="predicted"/>
<gene>
    <name evidence="1" type="ORF">Stalingrad_9</name>
</gene>
<sequence>MQHYTPRKMGLTDRKIHTEKHAAVVASYSAIPEVKAAVMVTMYGGQPDLRSESVRVLKGRGKSPLDVWQTAHRFTERGDFSHLQSTPGVHFSV</sequence>
<evidence type="ECO:0000313" key="1">
    <source>
        <dbReference type="EMBL" id="QNJ57298.1"/>
    </source>
</evidence>
<name>A0A7G8LJ76_9CAUD</name>
<dbReference type="EMBL" id="MT711887">
    <property type="protein sequence ID" value="QNJ57298.1"/>
    <property type="molecule type" value="Genomic_DNA"/>
</dbReference>